<keyword evidence="2" id="KW-0378">Hydrolase</keyword>
<accession>A0A418CYQ9</accession>
<sequence length="321" mass="36085">MARTLRLVQVLHRHGDRSPLHNVFRGGTSTQFQAEDALWTTKLQEPVTTRGIYGELTTVGVAQMQARGLKLRDRYLALGWTLDDKVDIHVRSTHYVRTQRSVQALLSRFVPHVHDQLPLEILPPSVDYINGAHSLPRLHTHLLILRMKPHAALAAREADMAPVQTELRRLLPMFTSSAESFSWMKAADYFVCRQAHNIPLLPHTEMQRVMPSRDVPNATDLSVERVVVYSGHDVSLLALLNALHSSTQPTTKTVVDWPDYGAAVTIELYDEQGNSDQWMVQVTLDGSPVGPPVDAQRFCHDLLQTVLLPNDVDENDVVVPK</sequence>
<dbReference type="AlphaFoldDB" id="A0A418CYQ9"/>
<evidence type="ECO:0000256" key="2">
    <source>
        <dbReference type="ARBA" id="ARBA00022801"/>
    </source>
</evidence>
<gene>
    <name evidence="3" type="ORF">DYB35_007562</name>
    <name evidence="4" type="ORF">DYB37_007223</name>
</gene>
<evidence type="ECO:0008006" key="7">
    <source>
        <dbReference type="Google" id="ProtNLM"/>
    </source>
</evidence>
<dbReference type="InterPro" id="IPR033379">
    <property type="entry name" value="Acid_Pase_AS"/>
</dbReference>
<evidence type="ECO:0000313" key="4">
    <source>
        <dbReference type="EMBL" id="RHZ08902.1"/>
    </source>
</evidence>
<dbReference type="EMBL" id="QUTG01004760">
    <property type="protein sequence ID" value="RHY87275.1"/>
    <property type="molecule type" value="Genomic_DNA"/>
</dbReference>
<evidence type="ECO:0000313" key="5">
    <source>
        <dbReference type="Proteomes" id="UP000285430"/>
    </source>
</evidence>
<dbReference type="PANTHER" id="PTHR11567:SF110">
    <property type="entry name" value="2-PHOSPHOXYLOSE PHOSPHATASE 1"/>
    <property type="match status" value="1"/>
</dbReference>
<dbReference type="Proteomes" id="UP000285712">
    <property type="component" value="Unassembled WGS sequence"/>
</dbReference>
<dbReference type="Pfam" id="PF00328">
    <property type="entry name" value="His_Phos_2"/>
    <property type="match status" value="2"/>
</dbReference>
<comment type="caution">
    <text evidence="3">The sequence shown here is derived from an EMBL/GenBank/DDBJ whole genome shotgun (WGS) entry which is preliminary data.</text>
</comment>
<organism evidence="3 6">
    <name type="scientific">Aphanomyces astaci</name>
    <name type="common">Crayfish plague agent</name>
    <dbReference type="NCBI Taxonomy" id="112090"/>
    <lineage>
        <taxon>Eukaryota</taxon>
        <taxon>Sar</taxon>
        <taxon>Stramenopiles</taxon>
        <taxon>Oomycota</taxon>
        <taxon>Saprolegniomycetes</taxon>
        <taxon>Saprolegniales</taxon>
        <taxon>Verrucalvaceae</taxon>
        <taxon>Aphanomyces</taxon>
    </lineage>
</organism>
<proteinExistence type="inferred from homology"/>
<evidence type="ECO:0000256" key="1">
    <source>
        <dbReference type="ARBA" id="ARBA00005375"/>
    </source>
</evidence>
<dbReference type="PROSITE" id="PS00616">
    <property type="entry name" value="HIS_ACID_PHOSPHAT_1"/>
    <property type="match status" value="1"/>
</dbReference>
<dbReference type="SUPFAM" id="SSF53254">
    <property type="entry name" value="Phosphoglycerate mutase-like"/>
    <property type="match status" value="1"/>
</dbReference>
<dbReference type="GO" id="GO:0016791">
    <property type="term" value="F:phosphatase activity"/>
    <property type="evidence" value="ECO:0007669"/>
    <property type="project" value="TreeGrafter"/>
</dbReference>
<name>A0A418CYQ9_APHAT</name>
<dbReference type="VEuPathDB" id="FungiDB:H257_10290"/>
<dbReference type="InterPro" id="IPR000560">
    <property type="entry name" value="His_Pase_clade-2"/>
</dbReference>
<dbReference type="Proteomes" id="UP000285430">
    <property type="component" value="Unassembled WGS sequence"/>
</dbReference>
<dbReference type="InterPro" id="IPR029033">
    <property type="entry name" value="His_PPase_superfam"/>
</dbReference>
<reference evidence="5 6" key="1">
    <citation type="submission" date="2018-08" db="EMBL/GenBank/DDBJ databases">
        <title>Aphanomyces genome sequencing and annotation.</title>
        <authorList>
            <person name="Minardi D."/>
            <person name="Oidtmann B."/>
            <person name="Van Der Giezen M."/>
            <person name="Studholme D.J."/>
        </authorList>
    </citation>
    <scope>NUCLEOTIDE SEQUENCE [LARGE SCALE GENOMIC DNA]</scope>
    <source>
        <strain evidence="4 5">Da</strain>
        <strain evidence="3 6">Sv</strain>
    </source>
</reference>
<protein>
    <recommendedName>
        <fullName evidence="7">Histidine acid phosphatase</fullName>
    </recommendedName>
</protein>
<evidence type="ECO:0000313" key="6">
    <source>
        <dbReference type="Proteomes" id="UP000285712"/>
    </source>
</evidence>
<dbReference type="EMBL" id="QUTH01005756">
    <property type="protein sequence ID" value="RHZ08902.1"/>
    <property type="molecule type" value="Genomic_DNA"/>
</dbReference>
<evidence type="ECO:0000313" key="3">
    <source>
        <dbReference type="EMBL" id="RHY87275.1"/>
    </source>
</evidence>
<dbReference type="Gene3D" id="3.40.50.1240">
    <property type="entry name" value="Phosphoglycerate mutase-like"/>
    <property type="match status" value="2"/>
</dbReference>
<comment type="similarity">
    <text evidence="1">Belongs to the histidine acid phosphatase family.</text>
</comment>
<dbReference type="CDD" id="cd07061">
    <property type="entry name" value="HP_HAP_like"/>
    <property type="match status" value="1"/>
</dbReference>
<dbReference type="InterPro" id="IPR050645">
    <property type="entry name" value="Histidine_acid_phosphatase"/>
</dbReference>
<dbReference type="PANTHER" id="PTHR11567">
    <property type="entry name" value="ACID PHOSPHATASE-RELATED"/>
    <property type="match status" value="1"/>
</dbReference>